<evidence type="ECO:0000256" key="1">
    <source>
        <dbReference type="SAM" id="SignalP"/>
    </source>
</evidence>
<dbReference type="InterPro" id="IPR050490">
    <property type="entry name" value="Bact_solute-bd_prot1"/>
</dbReference>
<proteinExistence type="predicted"/>
<name>A0A6J4K341_9CHLR</name>
<evidence type="ECO:0000313" key="2">
    <source>
        <dbReference type="EMBL" id="CAA9294415.1"/>
    </source>
</evidence>
<organism evidence="2">
    <name type="scientific">uncultured Chloroflexota bacterium</name>
    <dbReference type="NCBI Taxonomy" id="166587"/>
    <lineage>
        <taxon>Bacteria</taxon>
        <taxon>Bacillati</taxon>
        <taxon>Chloroflexota</taxon>
        <taxon>environmental samples</taxon>
    </lineage>
</organism>
<gene>
    <name evidence="2" type="ORF">AVDCRST_MAG77-5042</name>
</gene>
<feature type="signal peptide" evidence="1">
    <location>
        <begin position="1"/>
        <end position="23"/>
    </location>
</feature>
<dbReference type="PANTHER" id="PTHR43649:SF12">
    <property type="entry name" value="DIACETYLCHITOBIOSE BINDING PROTEIN DASA"/>
    <property type="match status" value="1"/>
</dbReference>
<evidence type="ECO:0008006" key="3">
    <source>
        <dbReference type="Google" id="ProtNLM"/>
    </source>
</evidence>
<reference evidence="2" key="1">
    <citation type="submission" date="2020-02" db="EMBL/GenBank/DDBJ databases">
        <authorList>
            <person name="Meier V. D."/>
        </authorList>
    </citation>
    <scope>NUCLEOTIDE SEQUENCE</scope>
    <source>
        <strain evidence="2">AVDCRST_MAG77</strain>
    </source>
</reference>
<sequence length="460" mass="49969">MDGVKTRMALSRRMMVRLGASLAAVTGGGLALTACGASSGAPGSAGGTGDANKALAPATLRFHHRGGQPGVGQEPTLYQEQIPLFQAKNPNIKIVDEGFTGEDYYTKITVLSAGGTLGDVMWTSVGGGGIYNLVAQKMLVALDPIVARDKFDLAQYYKGCIDGMKRDGKLYGIPFKAHPGVGPLYYNQTEFERSGGGVPDKSWTLDRFIDAAKRVSKPNEGIYGYFPATTQKAILTFTRSFGGELLDAEGKKSLLNSPQAIAAITWMYEAFNKHNIAPQPKVVTANMQNPDLGFVNGKILSGKWGTSFQNVAQNQVKDSFKWFAAIHPKGPGGVPGSDYEIDADSITQVSKFPDQSFQWVKWLTNQESGIRLGEIGGTIGGRPDVYKSERILKDPIRKVFLEAMETAQPGRALYNTRMGEYEKEIQDSLLPVFNGEQQPSKSFLDDLTRKVQVILDRPLP</sequence>
<dbReference type="Gene3D" id="3.40.190.10">
    <property type="entry name" value="Periplasmic binding protein-like II"/>
    <property type="match status" value="1"/>
</dbReference>
<dbReference type="PANTHER" id="PTHR43649">
    <property type="entry name" value="ARABINOSE-BINDING PROTEIN-RELATED"/>
    <property type="match status" value="1"/>
</dbReference>
<keyword evidence="1" id="KW-0732">Signal</keyword>
<dbReference type="Pfam" id="PF01547">
    <property type="entry name" value="SBP_bac_1"/>
    <property type="match status" value="1"/>
</dbReference>
<dbReference type="SUPFAM" id="SSF53850">
    <property type="entry name" value="Periplasmic binding protein-like II"/>
    <property type="match status" value="1"/>
</dbReference>
<dbReference type="AlphaFoldDB" id="A0A6J4K341"/>
<dbReference type="EMBL" id="CADCTC010000263">
    <property type="protein sequence ID" value="CAA9294415.1"/>
    <property type="molecule type" value="Genomic_DNA"/>
</dbReference>
<accession>A0A6J4K341</accession>
<dbReference type="PROSITE" id="PS51257">
    <property type="entry name" value="PROKAR_LIPOPROTEIN"/>
    <property type="match status" value="1"/>
</dbReference>
<dbReference type="InterPro" id="IPR006059">
    <property type="entry name" value="SBP"/>
</dbReference>
<protein>
    <recommendedName>
        <fullName evidence="3">ABC transporter, substrate-binding protein (Cluster 1, maltose/g3p/polyamine/iron)</fullName>
    </recommendedName>
</protein>
<feature type="chain" id="PRO_5026874289" description="ABC transporter, substrate-binding protein (Cluster 1, maltose/g3p/polyamine/iron)" evidence="1">
    <location>
        <begin position="24"/>
        <end position="460"/>
    </location>
</feature>
<dbReference type="CDD" id="cd13585">
    <property type="entry name" value="PBP2_TMBP_like"/>
    <property type="match status" value="1"/>
</dbReference>